<name>A0A7D5QCQ0_9EURY</name>
<keyword evidence="4" id="KW-1185">Reference proteome</keyword>
<dbReference type="InterPro" id="IPR028081">
    <property type="entry name" value="Leu-bd"/>
</dbReference>
<dbReference type="SUPFAM" id="SSF53822">
    <property type="entry name" value="Periplasmic binding protein-like I"/>
    <property type="match status" value="1"/>
</dbReference>
<dbReference type="PANTHER" id="PTHR30483">
    <property type="entry name" value="LEUCINE-SPECIFIC-BINDING PROTEIN"/>
    <property type="match status" value="1"/>
</dbReference>
<dbReference type="PROSITE" id="PS51318">
    <property type="entry name" value="TAT"/>
    <property type="match status" value="1"/>
</dbReference>
<dbReference type="PROSITE" id="PS51257">
    <property type="entry name" value="PROKAR_LIPOPROTEIN"/>
    <property type="match status" value="1"/>
</dbReference>
<organism evidence="3 4">
    <name type="scientific">Halorarum salinum</name>
    <dbReference type="NCBI Taxonomy" id="2743089"/>
    <lineage>
        <taxon>Archaea</taxon>
        <taxon>Methanobacteriati</taxon>
        <taxon>Methanobacteriota</taxon>
        <taxon>Stenosarchaea group</taxon>
        <taxon>Halobacteria</taxon>
        <taxon>Halobacteriales</taxon>
        <taxon>Haloferacaceae</taxon>
        <taxon>Halorarum</taxon>
    </lineage>
</organism>
<keyword evidence="1" id="KW-0732">Signal</keyword>
<dbReference type="Proteomes" id="UP000509626">
    <property type="component" value="Chromosome"/>
</dbReference>
<reference evidence="3 4" key="1">
    <citation type="submission" date="2020-06" db="EMBL/GenBank/DDBJ databases">
        <title>NJ-3-1, isolated from saline soil.</title>
        <authorList>
            <person name="Cui H.L."/>
            <person name="Shi X."/>
        </authorList>
    </citation>
    <scope>NUCLEOTIDE SEQUENCE [LARGE SCALE GENOMIC DNA]</scope>
    <source>
        <strain evidence="3 4">NJ-3-1</strain>
    </source>
</reference>
<feature type="domain" description="Leucine-binding protein" evidence="2">
    <location>
        <begin position="40"/>
        <end position="362"/>
    </location>
</feature>
<dbReference type="Gene3D" id="3.40.50.2300">
    <property type="match status" value="2"/>
</dbReference>
<dbReference type="KEGG" id="halu:HUG12_20105"/>
<dbReference type="InterPro" id="IPR028082">
    <property type="entry name" value="Peripla_BP_I"/>
</dbReference>
<dbReference type="Pfam" id="PF13458">
    <property type="entry name" value="Peripla_BP_6"/>
    <property type="match status" value="1"/>
</dbReference>
<dbReference type="InterPro" id="IPR051010">
    <property type="entry name" value="BCAA_transport"/>
</dbReference>
<dbReference type="AlphaFoldDB" id="A0A7D5QCQ0"/>
<evidence type="ECO:0000259" key="2">
    <source>
        <dbReference type="Pfam" id="PF13458"/>
    </source>
</evidence>
<dbReference type="InterPro" id="IPR006311">
    <property type="entry name" value="TAT_signal"/>
</dbReference>
<dbReference type="OrthoDB" id="200499at2157"/>
<evidence type="ECO:0000313" key="4">
    <source>
        <dbReference type="Proteomes" id="UP000509626"/>
    </source>
</evidence>
<protein>
    <submittedName>
        <fullName evidence="3">ABC transporter substrate-binding protein</fullName>
    </submittedName>
</protein>
<dbReference type="InterPro" id="IPR019546">
    <property type="entry name" value="TAT_signal_bac_arc"/>
</dbReference>
<gene>
    <name evidence="3" type="ORF">HUG12_20105</name>
</gene>
<dbReference type="PANTHER" id="PTHR30483:SF6">
    <property type="entry name" value="PERIPLASMIC BINDING PROTEIN OF ABC TRANSPORTER FOR NATURAL AMINO ACIDS"/>
    <property type="match status" value="1"/>
</dbReference>
<evidence type="ECO:0000313" key="3">
    <source>
        <dbReference type="EMBL" id="QLG63897.1"/>
    </source>
</evidence>
<dbReference type="EMBL" id="CP058579">
    <property type="protein sequence ID" value="QLG63897.1"/>
    <property type="molecule type" value="Genomic_DNA"/>
</dbReference>
<dbReference type="RefSeq" id="WP_179270481.1">
    <property type="nucleotide sequence ID" value="NZ_CP058579.1"/>
</dbReference>
<evidence type="ECO:0000256" key="1">
    <source>
        <dbReference type="ARBA" id="ARBA00022729"/>
    </source>
</evidence>
<dbReference type="NCBIfam" id="TIGR01409">
    <property type="entry name" value="TAT_signal_seq"/>
    <property type="match status" value="1"/>
</dbReference>
<sequence length="402" mass="42430">MSYTDRRSFLKASGSVAAAGILAGCSEGGNGGGNGGSSGPITVAALEPLSGPFSAWAGVHRAGLQFAVDEVNADGGVLDRELELDVTDTGSDPAEADSAFRRSVEQNGAIVSTGAVSSDVGLRVAQTAAELEVPHFLHMSGTDDVITQDTQYVFRVGLLPASTYIRAQATAFSDAGYSSLGAIVGDYAWGRSAESAIEEYFDADVNVQVAPLGADDFKSYIRQMPDDLEMLIASGHPPGSATIANQVYELGYTPDVVSGASTPPQLLSGVLSDDALEGYVHVHQSDPYTDQFVDAAEGFGEENDAQFNTHTAYGYMTGKMLAAAIEEAGEADPAALAEATRNIQFETLSPEPMQYSQYGELDQAVVTYSRILQEAPSYYSDGEYSYEELFRSDPVPAREPGQ</sequence>
<accession>A0A7D5QCQ0</accession>
<proteinExistence type="predicted"/>
<dbReference type="GeneID" id="56039814"/>